<dbReference type="InterPro" id="IPR036590">
    <property type="entry name" value="SRAP-like"/>
</dbReference>
<evidence type="ECO:0000313" key="10">
    <source>
        <dbReference type="Proteomes" id="UP000559256"/>
    </source>
</evidence>
<evidence type="ECO:0000256" key="5">
    <source>
        <dbReference type="ARBA" id="ARBA00023124"/>
    </source>
</evidence>
<evidence type="ECO:0000256" key="6">
    <source>
        <dbReference type="ARBA" id="ARBA00023125"/>
    </source>
</evidence>
<evidence type="ECO:0000256" key="4">
    <source>
        <dbReference type="ARBA" id="ARBA00022801"/>
    </source>
</evidence>
<protein>
    <recommendedName>
        <fullName evidence="11">DUF159-domain-containing protein</fullName>
    </recommendedName>
</protein>
<feature type="compositionally biased region" description="Low complexity" evidence="8">
    <location>
        <begin position="282"/>
        <end position="291"/>
    </location>
</feature>
<sequence>MCGRFALHLLHQEIRDLEGYDVNIGEWVDQQDFVPRYNIAPRTRAPIIRRRNAGSNGNRDDLVIQTMKWGLIPHWSKYEDKTLSTTNARSENLAEGAGMWNSIKGKKRCAIICEGYYEWLTKGKDKLPHFTKHKSRKLMLLAGLYDSVVLEGQTEPLWTFTIVTTAACKDFEWLHDRQPVIITSKEALDKWLNTSSQTWNSDLGKFVCQSYHDRSSPLECYQVPKEVGKVGNESSTYIEPITARRDGIQAMFSKQKAAAAQKSPSGSQDSQEKKRKREEEPSSLSSSSARKTNAKIKMEKQPIPESDDDEIEIIEKPPEAKKPKFESAPKSPKPKTPEKTPKGKGAGNKSITSFFSPKT</sequence>
<dbReference type="GO" id="GO:0106300">
    <property type="term" value="P:protein-DNA covalent cross-linking repair"/>
    <property type="evidence" value="ECO:0007669"/>
    <property type="project" value="InterPro"/>
</dbReference>
<dbReference type="InterPro" id="IPR003738">
    <property type="entry name" value="SRAP"/>
</dbReference>
<dbReference type="PANTHER" id="PTHR13604">
    <property type="entry name" value="DC12-RELATED"/>
    <property type="match status" value="1"/>
</dbReference>
<feature type="compositionally biased region" description="Polar residues" evidence="8">
    <location>
        <begin position="349"/>
        <end position="359"/>
    </location>
</feature>
<dbReference type="GO" id="GO:0003697">
    <property type="term" value="F:single-stranded DNA binding"/>
    <property type="evidence" value="ECO:0007669"/>
    <property type="project" value="InterPro"/>
</dbReference>
<feature type="compositionally biased region" description="Basic and acidic residues" evidence="8">
    <location>
        <begin position="313"/>
        <end position="327"/>
    </location>
</feature>
<dbReference type="GO" id="GO:0006508">
    <property type="term" value="P:proteolysis"/>
    <property type="evidence" value="ECO:0007669"/>
    <property type="project" value="UniProtKB-KW"/>
</dbReference>
<keyword evidence="5" id="KW-0190">Covalent protein-DNA linkage</keyword>
<evidence type="ECO:0008006" key="11">
    <source>
        <dbReference type="Google" id="ProtNLM"/>
    </source>
</evidence>
<evidence type="ECO:0000256" key="2">
    <source>
        <dbReference type="ARBA" id="ARBA00022670"/>
    </source>
</evidence>
<dbReference type="Pfam" id="PF02586">
    <property type="entry name" value="SRAP"/>
    <property type="match status" value="1"/>
</dbReference>
<proteinExistence type="inferred from homology"/>
<gene>
    <name evidence="9" type="ORF">D9758_007877</name>
</gene>
<dbReference type="SUPFAM" id="SSF143081">
    <property type="entry name" value="BB1717-like"/>
    <property type="match status" value="1"/>
</dbReference>
<dbReference type="OrthoDB" id="2111841at2759"/>
<dbReference type="PANTHER" id="PTHR13604:SF0">
    <property type="entry name" value="ABASIC SITE PROCESSING PROTEIN HMCES"/>
    <property type="match status" value="1"/>
</dbReference>
<comment type="caution">
    <text evidence="9">The sequence shown here is derived from an EMBL/GenBank/DDBJ whole genome shotgun (WGS) entry which is preliminary data.</text>
</comment>
<accession>A0A8H5FXU6</accession>
<dbReference type="GO" id="GO:0016829">
    <property type="term" value="F:lyase activity"/>
    <property type="evidence" value="ECO:0007669"/>
    <property type="project" value="UniProtKB-KW"/>
</dbReference>
<keyword evidence="7" id="KW-0456">Lyase</keyword>
<dbReference type="AlphaFoldDB" id="A0A8H5FXU6"/>
<dbReference type="GO" id="GO:0008233">
    <property type="term" value="F:peptidase activity"/>
    <property type="evidence" value="ECO:0007669"/>
    <property type="project" value="UniProtKB-KW"/>
</dbReference>
<keyword evidence="3" id="KW-0227">DNA damage</keyword>
<feature type="region of interest" description="Disordered" evidence="8">
    <location>
        <begin position="252"/>
        <end position="359"/>
    </location>
</feature>
<organism evidence="9 10">
    <name type="scientific">Tetrapyrgos nigripes</name>
    <dbReference type="NCBI Taxonomy" id="182062"/>
    <lineage>
        <taxon>Eukaryota</taxon>
        <taxon>Fungi</taxon>
        <taxon>Dikarya</taxon>
        <taxon>Basidiomycota</taxon>
        <taxon>Agaricomycotina</taxon>
        <taxon>Agaricomycetes</taxon>
        <taxon>Agaricomycetidae</taxon>
        <taxon>Agaricales</taxon>
        <taxon>Marasmiineae</taxon>
        <taxon>Marasmiaceae</taxon>
        <taxon>Tetrapyrgos</taxon>
    </lineage>
</organism>
<evidence type="ECO:0000256" key="1">
    <source>
        <dbReference type="ARBA" id="ARBA00008136"/>
    </source>
</evidence>
<evidence type="ECO:0000313" key="9">
    <source>
        <dbReference type="EMBL" id="KAF5352934.1"/>
    </source>
</evidence>
<dbReference type="Gene3D" id="3.90.1680.10">
    <property type="entry name" value="SOS response associated peptidase-like"/>
    <property type="match status" value="1"/>
</dbReference>
<evidence type="ECO:0000256" key="7">
    <source>
        <dbReference type="ARBA" id="ARBA00023239"/>
    </source>
</evidence>
<comment type="similarity">
    <text evidence="1">Belongs to the SOS response-associated peptidase family.</text>
</comment>
<keyword evidence="4" id="KW-0378">Hydrolase</keyword>
<feature type="compositionally biased region" description="Low complexity" evidence="8">
    <location>
        <begin position="253"/>
        <end position="268"/>
    </location>
</feature>
<dbReference type="Proteomes" id="UP000559256">
    <property type="component" value="Unassembled WGS sequence"/>
</dbReference>
<dbReference type="EMBL" id="JAACJM010000065">
    <property type="protein sequence ID" value="KAF5352934.1"/>
    <property type="molecule type" value="Genomic_DNA"/>
</dbReference>
<reference evidence="9 10" key="1">
    <citation type="journal article" date="2020" name="ISME J.">
        <title>Uncovering the hidden diversity of litter-decomposition mechanisms in mushroom-forming fungi.</title>
        <authorList>
            <person name="Floudas D."/>
            <person name="Bentzer J."/>
            <person name="Ahren D."/>
            <person name="Johansson T."/>
            <person name="Persson P."/>
            <person name="Tunlid A."/>
        </authorList>
    </citation>
    <scope>NUCLEOTIDE SEQUENCE [LARGE SCALE GENOMIC DNA]</scope>
    <source>
        <strain evidence="9 10">CBS 291.85</strain>
    </source>
</reference>
<evidence type="ECO:0000256" key="3">
    <source>
        <dbReference type="ARBA" id="ARBA00022763"/>
    </source>
</evidence>
<evidence type="ECO:0000256" key="8">
    <source>
        <dbReference type="SAM" id="MobiDB-lite"/>
    </source>
</evidence>
<keyword evidence="10" id="KW-1185">Reference proteome</keyword>
<name>A0A8H5FXU6_9AGAR</name>
<keyword evidence="6" id="KW-0238">DNA-binding</keyword>
<keyword evidence="2" id="KW-0645">Protease</keyword>